<dbReference type="PROSITE" id="PS50052">
    <property type="entry name" value="GUANYLATE_KINASE_2"/>
    <property type="match status" value="1"/>
</dbReference>
<evidence type="ECO:0000256" key="3">
    <source>
        <dbReference type="ARBA" id="ARBA00012892"/>
    </source>
</evidence>
<dbReference type="UniPathway" id="UPA00087">
    <property type="reaction ID" value="UER00175"/>
</dbReference>
<dbReference type="PANTHER" id="PTHR23117">
    <property type="entry name" value="GUANYLATE KINASE-RELATED"/>
    <property type="match status" value="1"/>
</dbReference>
<dbReference type="InterPro" id="IPR012699">
    <property type="entry name" value="PhnN"/>
</dbReference>
<evidence type="ECO:0000313" key="8">
    <source>
        <dbReference type="EMBL" id="OKL43955.1"/>
    </source>
</evidence>
<accession>A0A1U7JGY1</accession>
<comment type="catalytic activity">
    <reaction evidence="1">
        <text>alpha-D-ribose 1,5-bisphosphate + ATP = 5-phospho-alpha-D-ribose 1-diphosphate + ADP</text>
        <dbReference type="Rhea" id="RHEA:20109"/>
        <dbReference type="ChEBI" id="CHEBI:30616"/>
        <dbReference type="ChEBI" id="CHEBI:58017"/>
        <dbReference type="ChEBI" id="CHEBI:68688"/>
        <dbReference type="ChEBI" id="CHEBI:456216"/>
        <dbReference type="EC" id="2.7.4.23"/>
    </reaction>
</comment>
<comment type="pathway">
    <text evidence="2">Metabolic intermediate biosynthesis; 5-phospho-alpha-D-ribose 1-diphosphate biosynthesis; 5-phospho-alpha-D-ribose 1-diphosphate from D-ribose 5-phosphate (route II): step 3/3.</text>
</comment>
<dbReference type="SMART" id="SM00072">
    <property type="entry name" value="GuKc"/>
    <property type="match status" value="1"/>
</dbReference>
<keyword evidence="4" id="KW-0808">Transferase</keyword>
<dbReference type="SUPFAM" id="SSF52540">
    <property type="entry name" value="P-loop containing nucleoside triphosphate hydrolases"/>
    <property type="match status" value="1"/>
</dbReference>
<protein>
    <recommendedName>
        <fullName evidence="3">ribose 1,5-bisphosphate phosphokinase</fullName>
        <ecNumber evidence="3">2.7.4.23</ecNumber>
    </recommendedName>
</protein>
<organism evidence="8 9">
    <name type="scientific">Pseudovibrio exalbescens</name>
    <dbReference type="NCBI Taxonomy" id="197461"/>
    <lineage>
        <taxon>Bacteria</taxon>
        <taxon>Pseudomonadati</taxon>
        <taxon>Pseudomonadota</taxon>
        <taxon>Alphaproteobacteria</taxon>
        <taxon>Hyphomicrobiales</taxon>
        <taxon>Stappiaceae</taxon>
        <taxon>Pseudovibrio</taxon>
    </lineage>
</organism>
<keyword evidence="5" id="KW-0547">Nucleotide-binding</keyword>
<dbReference type="GO" id="GO:0033863">
    <property type="term" value="F:ribose 1,5-bisphosphate phosphokinase activity"/>
    <property type="evidence" value="ECO:0007669"/>
    <property type="project" value="UniProtKB-EC"/>
</dbReference>
<dbReference type="STRING" id="197461.A3843_10185"/>
<keyword evidence="8" id="KW-0418">Kinase</keyword>
<dbReference type="NCBIfam" id="TIGR02322">
    <property type="entry name" value="phosphon_PhnN"/>
    <property type="match status" value="1"/>
</dbReference>
<dbReference type="Proteomes" id="UP000185783">
    <property type="component" value="Unassembled WGS sequence"/>
</dbReference>
<comment type="caution">
    <text evidence="8">The sequence shown here is derived from an EMBL/GenBank/DDBJ whole genome shotgun (WGS) entry which is preliminary data.</text>
</comment>
<gene>
    <name evidence="8" type="ORF">A3843_10185</name>
</gene>
<keyword evidence="9" id="KW-1185">Reference proteome</keyword>
<evidence type="ECO:0000256" key="4">
    <source>
        <dbReference type="ARBA" id="ARBA00022679"/>
    </source>
</evidence>
<name>A0A1U7JGY1_9HYPH</name>
<dbReference type="GO" id="GO:0005524">
    <property type="term" value="F:ATP binding"/>
    <property type="evidence" value="ECO:0007669"/>
    <property type="project" value="UniProtKB-KW"/>
</dbReference>
<feature type="domain" description="Guanylate kinase-like" evidence="7">
    <location>
        <begin position="25"/>
        <end position="201"/>
    </location>
</feature>
<dbReference type="Gene3D" id="3.40.50.300">
    <property type="entry name" value="P-loop containing nucleotide triphosphate hydrolases"/>
    <property type="match status" value="1"/>
</dbReference>
<dbReference type="InterPro" id="IPR008145">
    <property type="entry name" value="GK/Ca_channel_bsu"/>
</dbReference>
<dbReference type="InterPro" id="IPR027417">
    <property type="entry name" value="P-loop_NTPase"/>
</dbReference>
<dbReference type="AlphaFoldDB" id="A0A1U7JGY1"/>
<keyword evidence="6" id="KW-0067">ATP-binding</keyword>
<proteinExistence type="predicted"/>
<evidence type="ECO:0000256" key="6">
    <source>
        <dbReference type="ARBA" id="ARBA00022840"/>
    </source>
</evidence>
<sequence length="211" mass="22658">MRGDALPDQSLTATQAQVDGRLGHGGLVIVVGPSGAGKDSLIEGYKAKVAGHSMLMFVRRLITRPAEAGHEDHEAISYTELEKKIENGDVALSWGAHNLLYALPKSVDSHIGSGGVAIANGSRRIIPHALAKYQHTLVIHITAPVEVLAHRLAQRGRETEEDIASRLRRAEMTFGSAPNVTTIENVSSLDVGVALFEQAIETFIKGLSQDR</sequence>
<evidence type="ECO:0000313" key="9">
    <source>
        <dbReference type="Proteomes" id="UP000185783"/>
    </source>
</evidence>
<dbReference type="GO" id="GO:0006015">
    <property type="term" value="P:5-phosphoribose 1-diphosphate biosynthetic process"/>
    <property type="evidence" value="ECO:0007669"/>
    <property type="project" value="UniProtKB-UniPathway"/>
</dbReference>
<evidence type="ECO:0000256" key="5">
    <source>
        <dbReference type="ARBA" id="ARBA00022741"/>
    </source>
</evidence>
<evidence type="ECO:0000256" key="2">
    <source>
        <dbReference type="ARBA" id="ARBA00005069"/>
    </source>
</evidence>
<dbReference type="InterPro" id="IPR008144">
    <property type="entry name" value="Guanylate_kin-like_dom"/>
</dbReference>
<dbReference type="PANTHER" id="PTHR23117:SF8">
    <property type="entry name" value="RIBOSE 1,5-BISPHOSPHATE PHOSPHOKINASE PHNN"/>
    <property type="match status" value="1"/>
</dbReference>
<dbReference type="EC" id="2.7.4.23" evidence="3"/>
<dbReference type="EMBL" id="LVVZ01000015">
    <property type="protein sequence ID" value="OKL43955.1"/>
    <property type="molecule type" value="Genomic_DNA"/>
</dbReference>
<reference evidence="8 9" key="1">
    <citation type="submission" date="2016-03" db="EMBL/GenBank/DDBJ databases">
        <title>Genome sequence of Nesiotobacter sp. nov., a moderately halophilic alphaproteobacterium isolated from the Yellow Sea, China.</title>
        <authorList>
            <person name="Zhang G."/>
            <person name="Zhang R."/>
        </authorList>
    </citation>
    <scope>NUCLEOTIDE SEQUENCE [LARGE SCALE GENOMIC DNA]</scope>
    <source>
        <strain evidence="8 9">WB1-6</strain>
    </source>
</reference>
<dbReference type="GO" id="GO:0005829">
    <property type="term" value="C:cytosol"/>
    <property type="evidence" value="ECO:0007669"/>
    <property type="project" value="TreeGrafter"/>
</dbReference>
<evidence type="ECO:0000259" key="7">
    <source>
        <dbReference type="PROSITE" id="PS50052"/>
    </source>
</evidence>
<evidence type="ECO:0000256" key="1">
    <source>
        <dbReference type="ARBA" id="ARBA00000373"/>
    </source>
</evidence>